<reference evidence="1 2" key="1">
    <citation type="submission" date="2015-10" db="EMBL/GenBank/DDBJ databases">
        <title>Genome analyses suggest a sexual origin of heterokaryosis in a supposedly ancient asexual fungus.</title>
        <authorList>
            <person name="Ropars J."/>
            <person name="Sedzielewska K."/>
            <person name="Noel J."/>
            <person name="Charron P."/>
            <person name="Farinelli L."/>
            <person name="Marton T."/>
            <person name="Kruger M."/>
            <person name="Pelin A."/>
            <person name="Brachmann A."/>
            <person name="Corradi N."/>
        </authorList>
    </citation>
    <scope>NUCLEOTIDE SEQUENCE [LARGE SCALE GENOMIC DNA]</scope>
    <source>
        <strain evidence="1 2">A4</strain>
    </source>
</reference>
<dbReference type="Proteomes" id="UP000234323">
    <property type="component" value="Unassembled WGS sequence"/>
</dbReference>
<accession>A0A2I1GZ36</accession>
<name>A0A2I1GZ36_9GLOM</name>
<dbReference type="VEuPathDB" id="FungiDB:RhiirA1_442583"/>
<protein>
    <submittedName>
        <fullName evidence="1">Uncharacterized protein</fullName>
    </submittedName>
</protein>
<gene>
    <name evidence="1" type="ORF">RhiirA4_469184</name>
</gene>
<dbReference type="VEuPathDB" id="FungiDB:RhiirFUN_026027"/>
<evidence type="ECO:0000313" key="2">
    <source>
        <dbReference type="Proteomes" id="UP000234323"/>
    </source>
</evidence>
<comment type="caution">
    <text evidence="1">The sequence shown here is derived from an EMBL/GenBank/DDBJ whole genome shotgun (WGS) entry which is preliminary data.</text>
</comment>
<organism evidence="1 2">
    <name type="scientific">Rhizophagus irregularis</name>
    <dbReference type="NCBI Taxonomy" id="588596"/>
    <lineage>
        <taxon>Eukaryota</taxon>
        <taxon>Fungi</taxon>
        <taxon>Fungi incertae sedis</taxon>
        <taxon>Mucoromycota</taxon>
        <taxon>Glomeromycotina</taxon>
        <taxon>Glomeromycetes</taxon>
        <taxon>Glomerales</taxon>
        <taxon>Glomeraceae</taxon>
        <taxon>Rhizophagus</taxon>
    </lineage>
</organism>
<dbReference type="AlphaFoldDB" id="A0A2I1GZ36"/>
<keyword evidence="2" id="KW-1185">Reference proteome</keyword>
<dbReference type="EMBL" id="LLXI01001099">
    <property type="protein sequence ID" value="PKY51885.1"/>
    <property type="molecule type" value="Genomic_DNA"/>
</dbReference>
<evidence type="ECO:0000313" key="1">
    <source>
        <dbReference type="EMBL" id="PKY51885.1"/>
    </source>
</evidence>
<dbReference type="VEuPathDB" id="FungiDB:FUN_022005"/>
<sequence length="267" mass="32130">MSTNYSGPSINQVNRGPFTDSEKSYIYEWVSRQNDCDVIRWELLQYEIQKEYGKFRLRNDLKYQWNRKRRQISRQCNTEYLSTLHEDDERTPQSNLMKIDPLVCKINHDPFSVGGKLGLWEILQRDIQADYEPLINQVNHGPFTDSEKSYIYEWVSRQNDCDVIRWELLQYEIQKEYGKFRLRNNLKYQWNCTRRQISRQHILSTLNEVDERTPQSNLTEKINCMDPLVCKVNHDPFSDSEKSYIYEDCDVIRWDEMVLNSNGIEKI</sequence>
<proteinExistence type="predicted"/>